<keyword evidence="5" id="KW-1185">Reference proteome</keyword>
<dbReference type="Gene3D" id="6.10.140.530">
    <property type="match status" value="2"/>
</dbReference>
<dbReference type="InterPro" id="IPR005114">
    <property type="entry name" value="Helicase_assoc"/>
</dbReference>
<reference evidence="4 5" key="2">
    <citation type="journal article" date="2008" name="Nature">
        <title>The Phaeodactylum genome reveals the evolutionary history of diatom genomes.</title>
        <authorList>
            <person name="Bowler C."/>
            <person name="Allen A.E."/>
            <person name="Badger J.H."/>
            <person name="Grimwood J."/>
            <person name="Jabbari K."/>
            <person name="Kuo A."/>
            <person name="Maheswari U."/>
            <person name="Martens C."/>
            <person name="Maumus F."/>
            <person name="Otillar R.P."/>
            <person name="Rayko E."/>
            <person name="Salamov A."/>
            <person name="Vandepoele K."/>
            <person name="Beszteri B."/>
            <person name="Gruber A."/>
            <person name="Heijde M."/>
            <person name="Katinka M."/>
            <person name="Mock T."/>
            <person name="Valentin K."/>
            <person name="Verret F."/>
            <person name="Berges J.A."/>
            <person name="Brownlee C."/>
            <person name="Cadoret J.P."/>
            <person name="Chiovitti A."/>
            <person name="Choi C.J."/>
            <person name="Coesel S."/>
            <person name="De Martino A."/>
            <person name="Detter J.C."/>
            <person name="Durkin C."/>
            <person name="Falciatore A."/>
            <person name="Fournet J."/>
            <person name="Haruta M."/>
            <person name="Huysman M.J."/>
            <person name="Jenkins B.D."/>
            <person name="Jiroutova K."/>
            <person name="Jorgensen R.E."/>
            <person name="Joubert Y."/>
            <person name="Kaplan A."/>
            <person name="Kroger N."/>
            <person name="Kroth P.G."/>
            <person name="La Roche J."/>
            <person name="Lindquist E."/>
            <person name="Lommer M."/>
            <person name="Martin-Jezequel V."/>
            <person name="Lopez P.J."/>
            <person name="Lucas S."/>
            <person name="Mangogna M."/>
            <person name="McGinnis K."/>
            <person name="Medlin L.K."/>
            <person name="Montsant A."/>
            <person name="Oudot-Le Secq M.P."/>
            <person name="Napoli C."/>
            <person name="Obornik M."/>
            <person name="Parker M.S."/>
            <person name="Petit J.L."/>
            <person name="Porcel B.M."/>
            <person name="Poulsen N."/>
            <person name="Robison M."/>
            <person name="Rychlewski L."/>
            <person name="Rynearson T.A."/>
            <person name="Schmutz J."/>
            <person name="Shapiro H."/>
            <person name="Siaut M."/>
            <person name="Stanley M."/>
            <person name="Sussman M.R."/>
            <person name="Taylor A.R."/>
            <person name="Vardi A."/>
            <person name="von Dassow P."/>
            <person name="Vyverman W."/>
            <person name="Willis A."/>
            <person name="Wyrwicz L.S."/>
            <person name="Rokhsar D.S."/>
            <person name="Weissenbach J."/>
            <person name="Armbrust E.V."/>
            <person name="Green B.R."/>
            <person name="Van de Peer Y."/>
            <person name="Grigoriev I.V."/>
        </authorList>
    </citation>
    <scope>NUCLEOTIDE SEQUENCE [LARGE SCALE GENOMIC DNA]</scope>
    <source>
        <strain evidence="4 5">CCMP1335</strain>
    </source>
</reference>
<reference evidence="4 5" key="1">
    <citation type="journal article" date="2004" name="Science">
        <title>The genome of the diatom Thalassiosira pseudonana: ecology, evolution, and metabolism.</title>
        <authorList>
            <person name="Armbrust E.V."/>
            <person name="Berges J.A."/>
            <person name="Bowler C."/>
            <person name="Green B.R."/>
            <person name="Martinez D."/>
            <person name="Putnam N.H."/>
            <person name="Zhou S."/>
            <person name="Allen A.E."/>
            <person name="Apt K.E."/>
            <person name="Bechner M."/>
            <person name="Brzezinski M.A."/>
            <person name="Chaal B.K."/>
            <person name="Chiovitti A."/>
            <person name="Davis A.K."/>
            <person name="Demarest M.S."/>
            <person name="Detter J.C."/>
            <person name="Glavina T."/>
            <person name="Goodstein D."/>
            <person name="Hadi M.Z."/>
            <person name="Hellsten U."/>
            <person name="Hildebrand M."/>
            <person name="Jenkins B.D."/>
            <person name="Jurka J."/>
            <person name="Kapitonov V.V."/>
            <person name="Kroger N."/>
            <person name="Lau W.W."/>
            <person name="Lane T.W."/>
            <person name="Larimer F.W."/>
            <person name="Lippmeier J.C."/>
            <person name="Lucas S."/>
            <person name="Medina M."/>
            <person name="Montsant A."/>
            <person name="Obornik M."/>
            <person name="Parker M.S."/>
            <person name="Palenik B."/>
            <person name="Pazour G.J."/>
            <person name="Richardson P.M."/>
            <person name="Rynearson T.A."/>
            <person name="Saito M.A."/>
            <person name="Schwartz D.C."/>
            <person name="Thamatrakoln K."/>
            <person name="Valentin K."/>
            <person name="Vardi A."/>
            <person name="Wilkerson F.P."/>
            <person name="Rokhsar D.S."/>
        </authorList>
    </citation>
    <scope>NUCLEOTIDE SEQUENCE [LARGE SCALE GENOMIC DNA]</scope>
    <source>
        <strain evidence="4 5">CCMP1335</strain>
    </source>
</reference>
<feature type="domain" description="Helicase-associated" evidence="3">
    <location>
        <begin position="81"/>
        <end position="152"/>
    </location>
</feature>
<feature type="domain" description="Helicase-associated" evidence="3">
    <location>
        <begin position="158"/>
        <end position="224"/>
    </location>
</feature>
<feature type="domain" description="Helicase-associated" evidence="3">
    <location>
        <begin position="242"/>
        <end position="319"/>
    </location>
</feature>
<dbReference type="AlphaFoldDB" id="B5YLZ1"/>
<dbReference type="PANTHER" id="PTHR33418:SF1">
    <property type="entry name" value="HELICASE-ASSOCIATED DOMAIN-CONTAINING PROTEIN"/>
    <property type="match status" value="1"/>
</dbReference>
<accession>B5YLZ1</accession>
<dbReference type="Pfam" id="PF03457">
    <property type="entry name" value="HA"/>
    <property type="match status" value="3"/>
</dbReference>
<dbReference type="PaxDb" id="35128-Thaps10948"/>
<dbReference type="RefSeq" id="XP_002295600.1">
    <property type="nucleotide sequence ID" value="XM_002295564.1"/>
</dbReference>
<organism evidence="4 5">
    <name type="scientific">Thalassiosira pseudonana</name>
    <name type="common">Marine diatom</name>
    <name type="synonym">Cyclotella nana</name>
    <dbReference type="NCBI Taxonomy" id="35128"/>
    <lineage>
        <taxon>Eukaryota</taxon>
        <taxon>Sar</taxon>
        <taxon>Stramenopiles</taxon>
        <taxon>Ochrophyta</taxon>
        <taxon>Bacillariophyta</taxon>
        <taxon>Coscinodiscophyceae</taxon>
        <taxon>Thalassiosirophycidae</taxon>
        <taxon>Thalassiosirales</taxon>
        <taxon>Thalassiosiraceae</taxon>
        <taxon>Thalassiosira</taxon>
    </lineage>
</organism>
<dbReference type="EMBL" id="CP001159">
    <property type="protein sequence ID" value="ACI64317.1"/>
    <property type="molecule type" value="Genomic_DNA"/>
</dbReference>
<dbReference type="HOGENOM" id="CLU_757585_0_0_1"/>
<dbReference type="KEGG" id="tps:THAPS_10948"/>
<keyword evidence="1" id="KW-0175">Coiled coil</keyword>
<dbReference type="PANTHER" id="PTHR33418">
    <property type="entry name" value="HELICASE-ASSOCIATED"/>
    <property type="match status" value="1"/>
</dbReference>
<gene>
    <name evidence="4" type="ORF">THAPS_10948</name>
</gene>
<feature type="region of interest" description="Disordered" evidence="2">
    <location>
        <begin position="325"/>
        <end position="366"/>
    </location>
</feature>
<dbReference type="GeneID" id="7443007"/>
<name>B5YLZ1_THAPS</name>
<sequence>MDLKDPYNNTSTTPPKHYLDAAHAEIAETQAQLTQANNLVANALSQQSAAKQAHSAALAKLSQLKSQYRDYLIDEGLAQNNPWNEYYYKLVEWKRDHNGDVIVPCPNGCEDEEVKKLNRWVIGQRSAYKYWLNGDRKHIKEHRIDALNRIGFIWSVKDYIWDNNFNELTRYVVEHDTFDISMKENPKLSRFVSGLRTAMYRKKAGLVEHELTDEKIERLNSINFDWGHVRQPKTQKAPPACQFDKQFPILVSFKETYGHCNVNKLIKEWKKGTSVPERKEYRRLGVFMAAMRKEHLLFLEGKPCSLDEEKVRMLTELGVEWKKPASEPRANTGGYASVKRRKVREAAMTQETEHLEQPWGMEEQLR</sequence>
<evidence type="ECO:0000313" key="5">
    <source>
        <dbReference type="Proteomes" id="UP000001449"/>
    </source>
</evidence>
<feature type="coiled-coil region" evidence="1">
    <location>
        <begin position="19"/>
        <end position="46"/>
    </location>
</feature>
<evidence type="ECO:0000313" key="4">
    <source>
        <dbReference type="EMBL" id="ACI64317.1"/>
    </source>
</evidence>
<dbReference type="Proteomes" id="UP000001449">
    <property type="component" value="Chromosome 18"/>
</dbReference>
<dbReference type="InParanoid" id="B5YLZ1"/>
<evidence type="ECO:0000259" key="3">
    <source>
        <dbReference type="Pfam" id="PF03457"/>
    </source>
</evidence>
<evidence type="ECO:0000256" key="2">
    <source>
        <dbReference type="SAM" id="MobiDB-lite"/>
    </source>
</evidence>
<evidence type="ECO:0000256" key="1">
    <source>
        <dbReference type="SAM" id="Coils"/>
    </source>
</evidence>
<protein>
    <recommendedName>
        <fullName evidence="3">Helicase-associated domain-containing protein</fullName>
    </recommendedName>
</protein>
<proteinExistence type="predicted"/>